<keyword evidence="3" id="KW-0472">Membrane</keyword>
<evidence type="ECO:0000256" key="2">
    <source>
        <dbReference type="SAM" id="MobiDB-lite"/>
    </source>
</evidence>
<reference evidence="5" key="1">
    <citation type="journal article" date="2021" name="PeerJ">
        <title>Extensive microbial diversity within the chicken gut microbiome revealed by metagenomics and culture.</title>
        <authorList>
            <person name="Gilroy R."/>
            <person name="Ravi A."/>
            <person name="Getino M."/>
            <person name="Pursley I."/>
            <person name="Horton D.L."/>
            <person name="Alikhan N.F."/>
            <person name="Baker D."/>
            <person name="Gharbi K."/>
            <person name="Hall N."/>
            <person name="Watson M."/>
            <person name="Adriaenssens E.M."/>
            <person name="Foster-Nyarko E."/>
            <person name="Jarju S."/>
            <person name="Secka A."/>
            <person name="Antonio M."/>
            <person name="Oren A."/>
            <person name="Chaudhuri R.R."/>
            <person name="La Ragione R."/>
            <person name="Hildebrand F."/>
            <person name="Pallen M.J."/>
        </authorList>
    </citation>
    <scope>NUCLEOTIDE SEQUENCE</scope>
    <source>
        <strain evidence="5">CHK169-11906</strain>
    </source>
</reference>
<keyword evidence="1" id="KW-0732">Signal</keyword>
<comment type="caution">
    <text evidence="5">The sequence shown here is derived from an EMBL/GenBank/DDBJ whole genome shotgun (WGS) entry which is preliminary data.</text>
</comment>
<evidence type="ECO:0000256" key="3">
    <source>
        <dbReference type="SAM" id="Phobius"/>
    </source>
</evidence>
<gene>
    <name evidence="5" type="ORF">H9779_04205</name>
</gene>
<keyword evidence="3" id="KW-0812">Transmembrane</keyword>
<dbReference type="Pfam" id="PF13205">
    <property type="entry name" value="Big_5"/>
    <property type="match status" value="1"/>
</dbReference>
<evidence type="ECO:0000259" key="4">
    <source>
        <dbReference type="Pfam" id="PF13205"/>
    </source>
</evidence>
<evidence type="ECO:0000313" key="5">
    <source>
        <dbReference type="EMBL" id="HJA98789.1"/>
    </source>
</evidence>
<feature type="domain" description="SbsA Ig-like" evidence="4">
    <location>
        <begin position="40"/>
        <end position="142"/>
    </location>
</feature>
<evidence type="ECO:0000313" key="6">
    <source>
        <dbReference type="Proteomes" id="UP000824259"/>
    </source>
</evidence>
<feature type="region of interest" description="Disordered" evidence="2">
    <location>
        <begin position="641"/>
        <end position="660"/>
    </location>
</feature>
<dbReference type="EMBL" id="DWYR01000011">
    <property type="protein sequence ID" value="HJA98789.1"/>
    <property type="molecule type" value="Genomic_DNA"/>
</dbReference>
<dbReference type="Proteomes" id="UP000824259">
    <property type="component" value="Unassembled WGS sequence"/>
</dbReference>
<dbReference type="InterPro" id="IPR032812">
    <property type="entry name" value="SbsA_Ig"/>
</dbReference>
<reference evidence="5" key="2">
    <citation type="submission" date="2021-04" db="EMBL/GenBank/DDBJ databases">
        <authorList>
            <person name="Gilroy R."/>
        </authorList>
    </citation>
    <scope>NUCLEOTIDE SEQUENCE</scope>
    <source>
        <strain evidence="5">CHK169-11906</strain>
    </source>
</reference>
<organism evidence="5 6">
    <name type="scientific">Candidatus Alistipes avicola</name>
    <dbReference type="NCBI Taxonomy" id="2838432"/>
    <lineage>
        <taxon>Bacteria</taxon>
        <taxon>Pseudomonadati</taxon>
        <taxon>Bacteroidota</taxon>
        <taxon>Bacteroidia</taxon>
        <taxon>Bacteroidales</taxon>
        <taxon>Rikenellaceae</taxon>
        <taxon>Alistipes</taxon>
    </lineage>
</organism>
<feature type="transmembrane region" description="Helical" evidence="3">
    <location>
        <begin position="7"/>
        <end position="26"/>
    </location>
</feature>
<dbReference type="AlphaFoldDB" id="A0A9D2IC87"/>
<proteinExistence type="predicted"/>
<protein>
    <submittedName>
        <fullName evidence="5">Ig-like domain-containing protein</fullName>
    </submittedName>
</protein>
<keyword evidence="3" id="KW-1133">Transmembrane helix</keyword>
<feature type="compositionally biased region" description="Polar residues" evidence="2">
    <location>
        <begin position="647"/>
        <end position="660"/>
    </location>
</feature>
<evidence type="ECO:0000256" key="1">
    <source>
        <dbReference type="ARBA" id="ARBA00022729"/>
    </source>
</evidence>
<name>A0A9D2IC87_9BACT</name>
<accession>A0A9D2IC87</accession>
<sequence length="660" mass="75969">MDKNRNRIIGWIRVCVLALFCSGFLWRCANIMKLEGGPIDTIPPVVVGMLPEDYTTGYPILNGPKIYISFDEFVQIKDQQKEFFTSPRMKKTPQVSVRGRGIMIQIKDTLLENTTYALNFGSSIRDNNEGNPLYSLRYVFSTGPEVDSMVCSGYTEDSYKADSVPQSFIYFFPADSVEYVEAYDSTLFKYTPAVIARAETNGIFIAQNLKPIPYRVYAFQDKNSNMIYEPSVDQVGFLEGTYNPAELPDFAIWYDSIRRYVVAEPQLYFRMFTDVAFARQYLRESERPAQHKALLYFNAKHPRIEQIVFDSIPAEKVVVDPQSQGADTIALWFNLPSEQLPDTIRGEITYERHDSVDQLVTVTEKLKLAWRYIESKEEAKERERLEKEREKALAAGEEWIEPEKPSTFAYKFSTSGSVTPETHLSVLFDYPLVRMDSASIVMKRIENKDTILIPIRWVQDTANMRNWFIEAPWQLKTDYMLTIPKGALADMAQQQNDSISLTYKGIDPEKYATFIVNVVGKSEDASYIVQMLNDKGALLQEKTEVKTGPVRFNYVPAGNVKFRVIEDANGNGRWDTGNVVERRQPERAEYYVNENGEDIFVSKENWEVEVTMDMNKVFAPVTMQTLVETLEKREMQRLQKLYEQRTGKNGQTTNNTSLQR</sequence>